<comment type="caution">
    <text evidence="3">The sequence shown here is derived from an EMBL/GenBank/DDBJ whole genome shotgun (WGS) entry which is preliminary data.</text>
</comment>
<dbReference type="PANTHER" id="PTHR43403">
    <property type="entry name" value="NAD-SPECIFIC GLUTAMATE DEHYDROGENASE"/>
    <property type="match status" value="1"/>
</dbReference>
<dbReference type="InterPro" id="IPR007780">
    <property type="entry name" value="NAD_Glu_DH_bac"/>
</dbReference>
<gene>
    <name evidence="3" type="ORF">B1A_12333</name>
</gene>
<feature type="domain" description="NAD-glutamate dehydrogenase catalytic" evidence="1">
    <location>
        <begin position="2"/>
        <end position="72"/>
    </location>
</feature>
<reference evidence="3" key="1">
    <citation type="submission" date="2013-08" db="EMBL/GenBank/DDBJ databases">
        <authorList>
            <person name="Mendez C."/>
            <person name="Richter M."/>
            <person name="Ferrer M."/>
            <person name="Sanchez J."/>
        </authorList>
    </citation>
    <scope>NUCLEOTIDE SEQUENCE</scope>
</reference>
<evidence type="ECO:0000259" key="2">
    <source>
        <dbReference type="Pfam" id="PF21074"/>
    </source>
</evidence>
<dbReference type="EMBL" id="AUZX01008946">
    <property type="protein sequence ID" value="EQD53577.1"/>
    <property type="molecule type" value="Genomic_DNA"/>
</dbReference>
<dbReference type="Pfam" id="PF21074">
    <property type="entry name" value="GDH_C"/>
    <property type="match status" value="1"/>
</dbReference>
<feature type="non-terminal residue" evidence="3">
    <location>
        <position position="1"/>
    </location>
</feature>
<evidence type="ECO:0000259" key="1">
    <source>
        <dbReference type="Pfam" id="PF05088"/>
    </source>
</evidence>
<dbReference type="GO" id="GO:0006538">
    <property type="term" value="P:L-glutamate catabolic process"/>
    <property type="evidence" value="ECO:0007669"/>
    <property type="project" value="InterPro"/>
</dbReference>
<feature type="non-terminal residue" evidence="3">
    <location>
        <position position="158"/>
    </location>
</feature>
<dbReference type="InterPro" id="IPR048381">
    <property type="entry name" value="GDH_C"/>
</dbReference>
<name>T1A988_9ZZZZ</name>
<dbReference type="InterPro" id="IPR036291">
    <property type="entry name" value="NAD(P)-bd_dom_sf"/>
</dbReference>
<organism evidence="3">
    <name type="scientific">mine drainage metagenome</name>
    <dbReference type="NCBI Taxonomy" id="410659"/>
    <lineage>
        <taxon>unclassified sequences</taxon>
        <taxon>metagenomes</taxon>
        <taxon>ecological metagenomes</taxon>
    </lineage>
</organism>
<dbReference type="Pfam" id="PF05088">
    <property type="entry name" value="Bac_GDH_CD"/>
    <property type="match status" value="1"/>
</dbReference>
<dbReference type="AlphaFoldDB" id="T1A988"/>
<dbReference type="PANTHER" id="PTHR43403:SF1">
    <property type="entry name" value="NAD-SPECIFIC GLUTAMATE DEHYDROGENASE"/>
    <property type="match status" value="1"/>
</dbReference>
<sequence>LNGGHINTDFIDNSAGVDTSDHEVNIKILLSVASEERHAIVRHRARLLREMTEDIALHVLDHNYEQARALSVLEFRSPQRLEEHVHLIRELERRRIVNRRLEGLPNAETLALRRAAQRGLTRPELAILLAYGKIALSQDLQTSDIAEDSHPLPGDRAV</sequence>
<reference evidence="3" key="2">
    <citation type="journal article" date="2014" name="ISME J.">
        <title>Microbial stratification in low pH oxic and suboxic macroscopic growths along an acid mine drainage.</title>
        <authorList>
            <person name="Mendez-Garcia C."/>
            <person name="Mesa V."/>
            <person name="Sprenger R.R."/>
            <person name="Richter M."/>
            <person name="Diez M.S."/>
            <person name="Solano J."/>
            <person name="Bargiela R."/>
            <person name="Golyshina O.V."/>
            <person name="Manteca A."/>
            <person name="Ramos J.L."/>
            <person name="Gallego J.R."/>
            <person name="Llorente I."/>
            <person name="Martins Dos Santos V.A."/>
            <person name="Jensen O.N."/>
            <person name="Pelaez A.I."/>
            <person name="Sanchez J."/>
            <person name="Ferrer M."/>
        </authorList>
    </citation>
    <scope>NUCLEOTIDE SEQUENCE</scope>
</reference>
<feature type="domain" description="NAD-specific glutamate dehydrogenase C-terminal" evidence="2">
    <location>
        <begin position="118"/>
        <end position="149"/>
    </location>
</feature>
<dbReference type="GO" id="GO:0004069">
    <property type="term" value="F:L-aspartate:2-oxoglutarate aminotransferase activity"/>
    <property type="evidence" value="ECO:0007669"/>
    <property type="project" value="InterPro"/>
</dbReference>
<dbReference type="GO" id="GO:0004352">
    <property type="term" value="F:glutamate dehydrogenase (NAD+) activity"/>
    <property type="evidence" value="ECO:0007669"/>
    <property type="project" value="InterPro"/>
</dbReference>
<dbReference type="SUPFAM" id="SSF51735">
    <property type="entry name" value="NAD(P)-binding Rossmann-fold domains"/>
    <property type="match status" value="1"/>
</dbReference>
<protein>
    <submittedName>
        <fullName evidence="3">Bacterial NAD-glutamate dehydrogenase</fullName>
    </submittedName>
</protein>
<dbReference type="InterPro" id="IPR028971">
    <property type="entry name" value="NAD-GDH_cat"/>
</dbReference>
<proteinExistence type="predicted"/>
<evidence type="ECO:0000313" key="3">
    <source>
        <dbReference type="EMBL" id="EQD53577.1"/>
    </source>
</evidence>
<accession>T1A988</accession>